<organism evidence="1 2">
    <name type="scientific">Bauhinia variegata</name>
    <name type="common">Purple orchid tree</name>
    <name type="synonym">Phanera variegata</name>
    <dbReference type="NCBI Taxonomy" id="167791"/>
    <lineage>
        <taxon>Eukaryota</taxon>
        <taxon>Viridiplantae</taxon>
        <taxon>Streptophyta</taxon>
        <taxon>Embryophyta</taxon>
        <taxon>Tracheophyta</taxon>
        <taxon>Spermatophyta</taxon>
        <taxon>Magnoliopsida</taxon>
        <taxon>eudicotyledons</taxon>
        <taxon>Gunneridae</taxon>
        <taxon>Pentapetalae</taxon>
        <taxon>rosids</taxon>
        <taxon>fabids</taxon>
        <taxon>Fabales</taxon>
        <taxon>Fabaceae</taxon>
        <taxon>Cercidoideae</taxon>
        <taxon>Cercideae</taxon>
        <taxon>Bauhiniinae</taxon>
        <taxon>Bauhinia</taxon>
    </lineage>
</organism>
<dbReference type="Proteomes" id="UP000828941">
    <property type="component" value="Chromosome 6"/>
</dbReference>
<gene>
    <name evidence="1" type="ORF">L6164_015053</name>
</gene>
<keyword evidence="2" id="KW-1185">Reference proteome</keyword>
<proteinExistence type="predicted"/>
<evidence type="ECO:0000313" key="1">
    <source>
        <dbReference type="EMBL" id="KAI4336538.1"/>
    </source>
</evidence>
<reference evidence="1 2" key="1">
    <citation type="journal article" date="2022" name="DNA Res.">
        <title>Chromosomal-level genome assembly of the orchid tree Bauhinia variegata (Leguminosae; Cercidoideae) supports the allotetraploid origin hypothesis of Bauhinia.</title>
        <authorList>
            <person name="Zhong Y."/>
            <person name="Chen Y."/>
            <person name="Zheng D."/>
            <person name="Pang J."/>
            <person name="Liu Y."/>
            <person name="Luo S."/>
            <person name="Meng S."/>
            <person name="Qian L."/>
            <person name="Wei D."/>
            <person name="Dai S."/>
            <person name="Zhou R."/>
        </authorList>
    </citation>
    <scope>NUCLEOTIDE SEQUENCE [LARGE SCALE GENOMIC DNA]</scope>
    <source>
        <strain evidence="1">BV-YZ2020</strain>
    </source>
</reference>
<name>A0ACB9NJ47_BAUVA</name>
<sequence>MSHSHKKQAQTELEQIGIKEGAYKSPKLKYLRENSILSFNAAAKFPIDFIEFDVQVTRDNCPVIFHDNFIVTQEKGVIIETRVTDLTLADFLCFGPQKEHGKAGKPLFRKTKDGKMLAWIVEKDGPLCTLQEVFDKVEQSIGFNIELKFDDEMFYKHEQLNHILRVILQVVTESECAKNRPIIFSSFHPDAAILMRKLQDRYPVFFLTKGGSGSELHVDTRRNSVEEAIKLCLEGGLQGIVCEVKTILSSLDAIPKIKNSNLQLFTYGQLNNVAEVVHLQRWMGMNGVIVDLVQEITEALSG</sequence>
<accession>A0ACB9NJ47</accession>
<protein>
    <submittedName>
        <fullName evidence="1">Uncharacterized protein</fullName>
    </submittedName>
</protein>
<dbReference type="EMBL" id="CM039431">
    <property type="protein sequence ID" value="KAI4336538.1"/>
    <property type="molecule type" value="Genomic_DNA"/>
</dbReference>
<comment type="caution">
    <text evidence="1">The sequence shown here is derived from an EMBL/GenBank/DDBJ whole genome shotgun (WGS) entry which is preliminary data.</text>
</comment>
<evidence type="ECO:0000313" key="2">
    <source>
        <dbReference type="Proteomes" id="UP000828941"/>
    </source>
</evidence>